<gene>
    <name evidence="1" type="ORF">A2647_05315</name>
</gene>
<evidence type="ECO:0008006" key="3">
    <source>
        <dbReference type="Google" id="ProtNLM"/>
    </source>
</evidence>
<sequence>MGSKAVSNTGPIIHLTEINLIKILNIFQNITIPEEVKKELIKNNVPIPKRIKITKLKPESKDKTKILTNEYNLDLGEAEAISLALQEKVDYFLTDDLDARQIAKEFKLETHGTIGIILRAFKEKIISKEKTIEKIKELKTNSSLFITQDLISEVVESVKNFRG</sequence>
<organism evidence="1 2">
    <name type="scientific">Candidatus Nomurabacteria bacterium RIFCSPHIGHO2_01_FULL_40_24b</name>
    <dbReference type="NCBI Taxonomy" id="1801739"/>
    <lineage>
        <taxon>Bacteria</taxon>
        <taxon>Candidatus Nomuraibacteriota</taxon>
    </lineage>
</organism>
<dbReference type="InterPro" id="IPR021799">
    <property type="entry name" value="PIN-like_prokaryotic"/>
</dbReference>
<protein>
    <recommendedName>
        <fullName evidence="3">DUF3368 domain-containing protein</fullName>
    </recommendedName>
</protein>
<dbReference type="Proteomes" id="UP000177370">
    <property type="component" value="Unassembled WGS sequence"/>
</dbReference>
<comment type="caution">
    <text evidence="1">The sequence shown here is derived from an EMBL/GenBank/DDBJ whole genome shotgun (WGS) entry which is preliminary data.</text>
</comment>
<evidence type="ECO:0000313" key="2">
    <source>
        <dbReference type="Proteomes" id="UP000177370"/>
    </source>
</evidence>
<evidence type="ECO:0000313" key="1">
    <source>
        <dbReference type="EMBL" id="OGI65350.1"/>
    </source>
</evidence>
<proteinExistence type="predicted"/>
<dbReference type="AlphaFoldDB" id="A0A1F6V6M2"/>
<dbReference type="EMBL" id="MFTP01000020">
    <property type="protein sequence ID" value="OGI65350.1"/>
    <property type="molecule type" value="Genomic_DNA"/>
</dbReference>
<accession>A0A1F6V6M2</accession>
<name>A0A1F6V6M2_9BACT</name>
<dbReference type="PANTHER" id="PTHR39550">
    <property type="entry name" value="SLL0658 PROTEIN"/>
    <property type="match status" value="1"/>
</dbReference>
<reference evidence="1 2" key="1">
    <citation type="journal article" date="2016" name="Nat. Commun.">
        <title>Thousands of microbial genomes shed light on interconnected biogeochemical processes in an aquifer system.</title>
        <authorList>
            <person name="Anantharaman K."/>
            <person name="Brown C.T."/>
            <person name="Hug L.A."/>
            <person name="Sharon I."/>
            <person name="Castelle C.J."/>
            <person name="Probst A.J."/>
            <person name="Thomas B.C."/>
            <person name="Singh A."/>
            <person name="Wilkins M.J."/>
            <person name="Karaoz U."/>
            <person name="Brodie E.L."/>
            <person name="Williams K.H."/>
            <person name="Hubbard S.S."/>
            <person name="Banfield J.F."/>
        </authorList>
    </citation>
    <scope>NUCLEOTIDE SEQUENCE [LARGE SCALE GENOMIC DNA]</scope>
</reference>
<dbReference type="Pfam" id="PF11848">
    <property type="entry name" value="DUF3368"/>
    <property type="match status" value="1"/>
</dbReference>
<dbReference type="PANTHER" id="PTHR39550:SF1">
    <property type="entry name" value="SLL0658 PROTEIN"/>
    <property type="match status" value="1"/>
</dbReference>